<accession>A0A834IIR8</accession>
<reference evidence="1" key="1">
    <citation type="submission" date="2020-08" db="EMBL/GenBank/DDBJ databases">
        <title>Genome sequencing and assembly of the red palm weevil Rhynchophorus ferrugineus.</title>
        <authorList>
            <person name="Dias G.B."/>
            <person name="Bergman C.M."/>
            <person name="Manee M."/>
        </authorList>
    </citation>
    <scope>NUCLEOTIDE SEQUENCE</scope>
    <source>
        <strain evidence="1">AA-2017</strain>
        <tissue evidence="1">Whole larva</tissue>
    </source>
</reference>
<organism evidence="1 2">
    <name type="scientific">Rhynchophorus ferrugineus</name>
    <name type="common">Red palm weevil</name>
    <name type="synonym">Curculio ferrugineus</name>
    <dbReference type="NCBI Taxonomy" id="354439"/>
    <lineage>
        <taxon>Eukaryota</taxon>
        <taxon>Metazoa</taxon>
        <taxon>Ecdysozoa</taxon>
        <taxon>Arthropoda</taxon>
        <taxon>Hexapoda</taxon>
        <taxon>Insecta</taxon>
        <taxon>Pterygota</taxon>
        <taxon>Neoptera</taxon>
        <taxon>Endopterygota</taxon>
        <taxon>Coleoptera</taxon>
        <taxon>Polyphaga</taxon>
        <taxon>Cucujiformia</taxon>
        <taxon>Curculionidae</taxon>
        <taxon>Dryophthorinae</taxon>
        <taxon>Rhynchophorus</taxon>
    </lineage>
</organism>
<dbReference type="EMBL" id="JAACXV010000394">
    <property type="protein sequence ID" value="KAF7278633.1"/>
    <property type="molecule type" value="Genomic_DNA"/>
</dbReference>
<evidence type="ECO:0000313" key="2">
    <source>
        <dbReference type="Proteomes" id="UP000625711"/>
    </source>
</evidence>
<evidence type="ECO:0000313" key="1">
    <source>
        <dbReference type="EMBL" id="KAF7278633.1"/>
    </source>
</evidence>
<name>A0A834IIR8_RHYFE</name>
<dbReference type="Proteomes" id="UP000625711">
    <property type="component" value="Unassembled WGS sequence"/>
</dbReference>
<comment type="caution">
    <text evidence="1">The sequence shown here is derived from an EMBL/GenBank/DDBJ whole genome shotgun (WGS) entry which is preliminary data.</text>
</comment>
<protein>
    <submittedName>
        <fullName evidence="1">Uncharacterized protein</fullName>
    </submittedName>
</protein>
<proteinExistence type="predicted"/>
<dbReference type="AlphaFoldDB" id="A0A834IIR8"/>
<gene>
    <name evidence="1" type="ORF">GWI33_008151</name>
</gene>
<keyword evidence="2" id="KW-1185">Reference proteome</keyword>
<sequence length="72" mass="7956">MHLVTAGRYDFPLMPKSGNRAPTHQLQPEWVAPSRMPTGRYFSVPRCLATVRQKLNVRIATSVPDSAVHGVG</sequence>